<keyword evidence="3" id="KW-1185">Reference proteome</keyword>
<organism evidence="2 3">
    <name type="scientific">Thermogemmatispora tikiterensis</name>
    <dbReference type="NCBI Taxonomy" id="1825093"/>
    <lineage>
        <taxon>Bacteria</taxon>
        <taxon>Bacillati</taxon>
        <taxon>Chloroflexota</taxon>
        <taxon>Ktedonobacteria</taxon>
        <taxon>Thermogemmatisporales</taxon>
        <taxon>Thermogemmatisporaceae</taxon>
        <taxon>Thermogemmatispora</taxon>
    </lineage>
</organism>
<dbReference type="Proteomes" id="UP000248706">
    <property type="component" value="Unassembled WGS sequence"/>
</dbReference>
<protein>
    <recommendedName>
        <fullName evidence="4">HTH tetR-type domain-containing protein</fullName>
    </recommendedName>
</protein>
<dbReference type="EMBL" id="MCIF01000002">
    <property type="protein sequence ID" value="RAQ94225.1"/>
    <property type="molecule type" value="Genomic_DNA"/>
</dbReference>
<feature type="region of interest" description="Disordered" evidence="1">
    <location>
        <begin position="39"/>
        <end position="61"/>
    </location>
</feature>
<reference evidence="2 3" key="1">
    <citation type="submission" date="2016-08" db="EMBL/GenBank/DDBJ databases">
        <title>Analysis of Carbohydrate Active Enzymes in Thermogemmatispora T81 Reveals Carbohydrate Degradation Ability.</title>
        <authorList>
            <person name="Tomazini A."/>
            <person name="Lal S."/>
            <person name="Stott M."/>
            <person name="Henrissat B."/>
            <person name="Polikarpov I."/>
            <person name="Sparling R."/>
            <person name="Levin D.B."/>
        </authorList>
    </citation>
    <scope>NUCLEOTIDE SEQUENCE [LARGE SCALE GENOMIC DNA]</scope>
    <source>
        <strain evidence="2 3">T81</strain>
    </source>
</reference>
<accession>A0A328VIW7</accession>
<proteinExistence type="predicted"/>
<gene>
    <name evidence="2" type="ORF">A4R35_01695</name>
</gene>
<evidence type="ECO:0000256" key="1">
    <source>
        <dbReference type="SAM" id="MobiDB-lite"/>
    </source>
</evidence>
<sequence length="61" mass="6331">MGTSAGLALHRVIQAAARLADEQGLATLTRASLAQQLGGRSSTRYPSVAGLPGLRREGQGW</sequence>
<evidence type="ECO:0000313" key="2">
    <source>
        <dbReference type="EMBL" id="RAQ94225.1"/>
    </source>
</evidence>
<name>A0A328VIW7_9CHLR</name>
<evidence type="ECO:0000313" key="3">
    <source>
        <dbReference type="Proteomes" id="UP000248706"/>
    </source>
</evidence>
<comment type="caution">
    <text evidence="2">The sequence shown here is derived from an EMBL/GenBank/DDBJ whole genome shotgun (WGS) entry which is preliminary data.</text>
</comment>
<dbReference type="RefSeq" id="WP_112425950.1">
    <property type="nucleotide sequence ID" value="NZ_MCIF01000002.1"/>
</dbReference>
<dbReference type="Gene3D" id="1.10.10.60">
    <property type="entry name" value="Homeodomain-like"/>
    <property type="match status" value="1"/>
</dbReference>
<dbReference type="AlphaFoldDB" id="A0A328VIW7"/>
<evidence type="ECO:0008006" key="4">
    <source>
        <dbReference type="Google" id="ProtNLM"/>
    </source>
</evidence>